<dbReference type="GeneID" id="84662875"/>
<dbReference type="EMBL" id="CP022048">
    <property type="protein sequence ID" value="ASE38421.1"/>
    <property type="molecule type" value="Genomic_DNA"/>
</dbReference>
<gene>
    <name evidence="1" type="ORF">CEP68_02255</name>
</gene>
<reference evidence="2" key="1">
    <citation type="submission" date="2017-06" db="EMBL/GenBank/DDBJ databases">
        <title>FDA dAtabase for Regulatory Grade micrObial Sequences (FDA-ARGOS): Supporting development and validation of Infectious Disease Dx tests.</title>
        <authorList>
            <person name="Minogue T."/>
            <person name="Wolcott M."/>
            <person name="Wasieloski L."/>
            <person name="Aguilar W."/>
            <person name="Moore D."/>
            <person name="Tallon L."/>
            <person name="Sadzewicz L."/>
            <person name="Sengamalay N."/>
            <person name="Ott S."/>
            <person name="Godinez A."/>
            <person name="Nagaraj S."/>
            <person name="Nadendla S."/>
            <person name="Geyer C."/>
            <person name="Sichtig H."/>
        </authorList>
    </citation>
    <scope>NUCLEOTIDE SEQUENCE [LARGE SCALE GENOMIC DNA]</scope>
    <source>
        <strain evidence="2">FDAARGOS_289</strain>
    </source>
</reference>
<proteinExistence type="predicted"/>
<protein>
    <submittedName>
        <fullName evidence="1">Uncharacterized protein</fullName>
    </submittedName>
</protein>
<organism evidence="1 2">
    <name type="scientific">Brevundimonas vesicularis</name>
    <name type="common">Pseudomonas vesicularis</name>
    <dbReference type="NCBI Taxonomy" id="41276"/>
    <lineage>
        <taxon>Bacteria</taxon>
        <taxon>Pseudomonadati</taxon>
        <taxon>Pseudomonadota</taxon>
        <taxon>Alphaproteobacteria</taxon>
        <taxon>Caulobacterales</taxon>
        <taxon>Caulobacteraceae</taxon>
        <taxon>Brevundimonas</taxon>
    </lineage>
</organism>
<dbReference type="AlphaFoldDB" id="A0A1Z3U596"/>
<evidence type="ECO:0000313" key="1">
    <source>
        <dbReference type="EMBL" id="ASE38421.1"/>
    </source>
</evidence>
<dbReference type="Proteomes" id="UP000197050">
    <property type="component" value="Chromosome"/>
</dbReference>
<name>A0A1Z3U596_BREVE</name>
<dbReference type="KEGG" id="bvc:CEP68_02255"/>
<accession>A0A1Z3U596</accession>
<evidence type="ECO:0000313" key="2">
    <source>
        <dbReference type="Proteomes" id="UP000197050"/>
    </source>
</evidence>
<sequence>MTRTHAETRLIRDRLCSYPTCKKSVEDGFVAVCVDRRRDRWALFPVSALDKFGAVAEIHDQASGPRPLTAAERRAVIFHFSVDGRCSLDAVYDLCWRDHQGLQSLRTVCAVVLGLPETSVRAA</sequence>
<dbReference type="RefSeq" id="WP_088582233.1">
    <property type="nucleotide sequence ID" value="NZ_CP022048.2"/>
</dbReference>